<keyword evidence="1" id="KW-1133">Transmembrane helix</keyword>
<evidence type="ECO:0000256" key="1">
    <source>
        <dbReference type="SAM" id="Phobius"/>
    </source>
</evidence>
<comment type="caution">
    <text evidence="2">The sequence shown here is derived from an EMBL/GenBank/DDBJ whole genome shotgun (WGS) entry which is preliminary data.</text>
</comment>
<reference evidence="2 3" key="1">
    <citation type="submission" date="2021-03" db="EMBL/GenBank/DDBJ databases">
        <title>Genomic Encyclopedia of Type Strains, Phase IV (KMG-IV): sequencing the most valuable type-strain genomes for metagenomic binning, comparative biology and taxonomic classification.</title>
        <authorList>
            <person name="Goeker M."/>
        </authorList>
    </citation>
    <scope>NUCLEOTIDE SEQUENCE [LARGE SCALE GENOMIC DNA]</scope>
    <source>
        <strain evidence="2 3">DSM 24738</strain>
    </source>
</reference>
<name>A0ABS4GIM4_9BACL</name>
<dbReference type="RefSeq" id="WP_280922132.1">
    <property type="nucleotide sequence ID" value="NZ_JAGGKT010000001.1"/>
</dbReference>
<dbReference type="NCBIfam" id="NF045534">
    <property type="entry name" value="small_EYxxD"/>
    <property type="match status" value="1"/>
</dbReference>
<feature type="transmembrane region" description="Helical" evidence="1">
    <location>
        <begin position="12"/>
        <end position="31"/>
    </location>
</feature>
<gene>
    <name evidence="2" type="ORF">J2Z37_000066</name>
</gene>
<sequence>MGPAFWEWIGDHLFTVVGTVGSLAVIVYLWAQFGSRNKGRYKS</sequence>
<keyword evidence="1" id="KW-0812">Transmembrane</keyword>
<evidence type="ECO:0000313" key="3">
    <source>
        <dbReference type="Proteomes" id="UP001519343"/>
    </source>
</evidence>
<evidence type="ECO:0000313" key="2">
    <source>
        <dbReference type="EMBL" id="MBP1930079.1"/>
    </source>
</evidence>
<organism evidence="2 3">
    <name type="scientific">Ammoniphilus resinae</name>
    <dbReference type="NCBI Taxonomy" id="861532"/>
    <lineage>
        <taxon>Bacteria</taxon>
        <taxon>Bacillati</taxon>
        <taxon>Bacillota</taxon>
        <taxon>Bacilli</taxon>
        <taxon>Bacillales</taxon>
        <taxon>Paenibacillaceae</taxon>
        <taxon>Aneurinibacillus group</taxon>
        <taxon>Ammoniphilus</taxon>
    </lineage>
</organism>
<dbReference type="EMBL" id="JAGGKT010000001">
    <property type="protein sequence ID" value="MBP1930079.1"/>
    <property type="molecule type" value="Genomic_DNA"/>
</dbReference>
<protein>
    <submittedName>
        <fullName evidence="2">Uncharacterized protein</fullName>
    </submittedName>
</protein>
<accession>A0ABS4GIM4</accession>
<keyword evidence="3" id="KW-1185">Reference proteome</keyword>
<proteinExistence type="predicted"/>
<dbReference type="Proteomes" id="UP001519343">
    <property type="component" value="Unassembled WGS sequence"/>
</dbReference>
<keyword evidence="1" id="KW-0472">Membrane</keyword>